<dbReference type="Proteomes" id="UP000262882">
    <property type="component" value="Unassembled WGS sequence"/>
</dbReference>
<comment type="caution">
    <text evidence="2">The sequence shown here is derived from an EMBL/GenBank/DDBJ whole genome shotgun (WGS) entry which is preliminary data.</text>
</comment>
<name>A0A372GKA1_9ACTN</name>
<feature type="transmembrane region" description="Helical" evidence="1">
    <location>
        <begin position="6"/>
        <end position="26"/>
    </location>
</feature>
<evidence type="ECO:0000313" key="3">
    <source>
        <dbReference type="Proteomes" id="UP000262882"/>
    </source>
</evidence>
<sequence>MSAVLLNVLIGLVTSVLSGGGVWLLNHVKQARKLHRTAVFFGLEGGAPCVVVMNDKADKPGSTAHDDVHALVEIAMLGRELGSPVVIRGAHEFHESNGTRTEFCIGGPEGGSNPRTGGHLAAHLPGVTLTPFSADVDRLALVVGGERFRCARGQQERALVAKFRPDPASRPVFLICGHTSLANRAAVHFLKSRHNELAASVESLEQFCLIIKVDAIPTYGFQAATLERDVTRAAFAAIEPRRPLPQIQEPQT</sequence>
<dbReference type="OrthoDB" id="3463587at2"/>
<proteinExistence type="predicted"/>
<keyword evidence="1" id="KW-1133">Transmembrane helix</keyword>
<dbReference type="RefSeq" id="WP_117399651.1">
    <property type="nucleotide sequence ID" value="NZ_QVNQ01000003.1"/>
</dbReference>
<accession>A0A372GKA1</accession>
<evidence type="ECO:0008006" key="4">
    <source>
        <dbReference type="Google" id="ProtNLM"/>
    </source>
</evidence>
<reference evidence="2 3" key="1">
    <citation type="submission" date="2018-08" db="EMBL/GenBank/DDBJ databases">
        <title>Actinomadura spongicola sp. nov., isolated from marine sponge Leucetta chagosensis.</title>
        <authorList>
            <person name="Li L."/>
            <person name="Lin H.W."/>
        </authorList>
    </citation>
    <scope>NUCLEOTIDE SEQUENCE [LARGE SCALE GENOMIC DNA]</scope>
    <source>
        <strain evidence="2 3">LHW52907</strain>
    </source>
</reference>
<protein>
    <recommendedName>
        <fullName evidence="4">Secreted protein</fullName>
    </recommendedName>
</protein>
<keyword evidence="3" id="KW-1185">Reference proteome</keyword>
<gene>
    <name evidence="2" type="ORF">D0T12_12525</name>
</gene>
<keyword evidence="1" id="KW-0472">Membrane</keyword>
<dbReference type="AlphaFoldDB" id="A0A372GKA1"/>
<dbReference type="EMBL" id="QVNQ01000003">
    <property type="protein sequence ID" value="RFS85797.1"/>
    <property type="molecule type" value="Genomic_DNA"/>
</dbReference>
<organism evidence="2 3">
    <name type="scientific">Actinomadura spongiicola</name>
    <dbReference type="NCBI Taxonomy" id="2303421"/>
    <lineage>
        <taxon>Bacteria</taxon>
        <taxon>Bacillati</taxon>
        <taxon>Actinomycetota</taxon>
        <taxon>Actinomycetes</taxon>
        <taxon>Streptosporangiales</taxon>
        <taxon>Thermomonosporaceae</taxon>
        <taxon>Actinomadura</taxon>
    </lineage>
</organism>
<evidence type="ECO:0000313" key="2">
    <source>
        <dbReference type="EMBL" id="RFS85797.1"/>
    </source>
</evidence>
<evidence type="ECO:0000256" key="1">
    <source>
        <dbReference type="SAM" id="Phobius"/>
    </source>
</evidence>
<keyword evidence="1" id="KW-0812">Transmembrane</keyword>